<evidence type="ECO:0000259" key="4">
    <source>
        <dbReference type="Pfam" id="PF13490"/>
    </source>
</evidence>
<dbReference type="InterPro" id="IPR041916">
    <property type="entry name" value="Anti_sigma_zinc_sf"/>
</dbReference>
<dbReference type="Proteomes" id="UP001597362">
    <property type="component" value="Unassembled WGS sequence"/>
</dbReference>
<dbReference type="RefSeq" id="WP_377774098.1">
    <property type="nucleotide sequence ID" value="NZ_JBHUHO010000035.1"/>
</dbReference>
<sequence length="201" mass="22966">MKCYLAEDLLQNYIDGLLRKETEEELQDHLQQCSNCQQLHAQLIAAPQTVLEVSQNKQSLGLWKKFKRRMTRRTTYSIIIITAVLLVCAYFFAIGTLTKSKNFIYEAKVIGELWQIDMDITNGMSLLPLTETLYGEENEFGSKPIIGHIIKPKQLVPSPLLESGNSGFLFGVSLHHFANPDYKVIVRLADQDIIFMKENLE</sequence>
<dbReference type="Gene3D" id="1.10.10.1320">
    <property type="entry name" value="Anti-sigma factor, zinc-finger domain"/>
    <property type="match status" value="1"/>
</dbReference>
<dbReference type="EMBL" id="JBHUHO010000035">
    <property type="protein sequence ID" value="MFD2117179.1"/>
    <property type="molecule type" value="Genomic_DNA"/>
</dbReference>
<accession>A0ABW4YNY0</accession>
<comment type="similarity">
    <text evidence="1">Belongs to the zinc-associated anti-sigma factor (ZAS) superfamily. Anti-sigma-W factor family.</text>
</comment>
<protein>
    <recommendedName>
        <fullName evidence="2">Anti-sigma-W factor RsiW</fullName>
    </recommendedName>
</protein>
<evidence type="ECO:0000313" key="5">
    <source>
        <dbReference type="EMBL" id="MFD2117179.1"/>
    </source>
</evidence>
<organism evidence="5 6">
    <name type="scientific">Paenibacillus yanchengensis</name>
    <dbReference type="NCBI Taxonomy" id="2035833"/>
    <lineage>
        <taxon>Bacteria</taxon>
        <taxon>Bacillati</taxon>
        <taxon>Bacillota</taxon>
        <taxon>Bacilli</taxon>
        <taxon>Bacillales</taxon>
        <taxon>Paenibacillaceae</taxon>
        <taxon>Paenibacillus</taxon>
    </lineage>
</organism>
<keyword evidence="3" id="KW-0812">Transmembrane</keyword>
<keyword evidence="3" id="KW-0472">Membrane</keyword>
<name>A0ABW4YNY0_9BACL</name>
<evidence type="ECO:0000313" key="6">
    <source>
        <dbReference type="Proteomes" id="UP001597362"/>
    </source>
</evidence>
<proteinExistence type="inferred from homology"/>
<evidence type="ECO:0000256" key="2">
    <source>
        <dbReference type="ARBA" id="ARBA00024438"/>
    </source>
</evidence>
<dbReference type="InterPro" id="IPR027383">
    <property type="entry name" value="Znf_put"/>
</dbReference>
<reference evidence="6" key="1">
    <citation type="journal article" date="2019" name="Int. J. Syst. Evol. Microbiol.">
        <title>The Global Catalogue of Microorganisms (GCM) 10K type strain sequencing project: providing services to taxonomists for standard genome sequencing and annotation.</title>
        <authorList>
            <consortium name="The Broad Institute Genomics Platform"/>
            <consortium name="The Broad Institute Genome Sequencing Center for Infectious Disease"/>
            <person name="Wu L."/>
            <person name="Ma J."/>
        </authorList>
    </citation>
    <scope>NUCLEOTIDE SEQUENCE [LARGE SCALE GENOMIC DNA]</scope>
    <source>
        <strain evidence="6">GH52</strain>
    </source>
</reference>
<keyword evidence="3" id="KW-1133">Transmembrane helix</keyword>
<gene>
    <name evidence="5" type="ORF">ACFSJH_15730</name>
</gene>
<evidence type="ECO:0000256" key="3">
    <source>
        <dbReference type="SAM" id="Phobius"/>
    </source>
</evidence>
<comment type="caution">
    <text evidence="5">The sequence shown here is derived from an EMBL/GenBank/DDBJ whole genome shotgun (WGS) entry which is preliminary data.</text>
</comment>
<keyword evidence="6" id="KW-1185">Reference proteome</keyword>
<dbReference type="Pfam" id="PF13490">
    <property type="entry name" value="zf-HC2"/>
    <property type="match status" value="1"/>
</dbReference>
<evidence type="ECO:0000256" key="1">
    <source>
        <dbReference type="ARBA" id="ARBA00024353"/>
    </source>
</evidence>
<feature type="transmembrane region" description="Helical" evidence="3">
    <location>
        <begin position="74"/>
        <end position="93"/>
    </location>
</feature>
<feature type="domain" description="Putative zinc-finger" evidence="4">
    <location>
        <begin position="3"/>
        <end position="37"/>
    </location>
</feature>